<proteinExistence type="predicted"/>
<dbReference type="EMBL" id="GISG01084456">
    <property type="protein sequence ID" value="MBA4632815.1"/>
    <property type="molecule type" value="Transcribed_RNA"/>
</dbReference>
<reference evidence="1" key="2">
    <citation type="submission" date="2020-07" db="EMBL/GenBank/DDBJ databases">
        <authorList>
            <person name="Vera ALvarez R."/>
            <person name="Arias-Moreno D.M."/>
            <person name="Jimenez-Jacinto V."/>
            <person name="Jimenez-Bremont J.F."/>
            <person name="Swaminathan K."/>
            <person name="Moose S.P."/>
            <person name="Guerrero-Gonzalez M.L."/>
            <person name="Marino-Ramirez L."/>
            <person name="Landsman D."/>
            <person name="Rodriguez-Kessler M."/>
            <person name="Delgado-Sanchez P."/>
        </authorList>
    </citation>
    <scope>NUCLEOTIDE SEQUENCE</scope>
    <source>
        <tissue evidence="1">Cladode</tissue>
    </source>
</reference>
<dbReference type="AlphaFoldDB" id="A0A7C8Z3T8"/>
<accession>A0A7C8Z3T8</accession>
<name>A0A7C8Z3T8_OPUST</name>
<sequence length="148" mass="17250">MLEHSGLGLEQLEKEAKLENRLASWLVESRRQLLWEGRLRFRMISGPDPVQEIRPASPAHLKPYGCCCSHILLYYCIFSHFSIAEEEESILMHSHDNDFGKALHLHDARFAPGKNDHHKPHEECEREAMKVLLQTQHLHLHEPFLCPE</sequence>
<reference evidence="1" key="1">
    <citation type="journal article" date="2013" name="J. Plant Res.">
        <title>Effect of fungi and light on seed germination of three Opuntia species from semiarid lands of central Mexico.</title>
        <authorList>
            <person name="Delgado-Sanchez P."/>
            <person name="Jimenez-Bremont J.F."/>
            <person name="Guerrero-Gonzalez Mde L."/>
            <person name="Flores J."/>
        </authorList>
    </citation>
    <scope>NUCLEOTIDE SEQUENCE</scope>
    <source>
        <tissue evidence="1">Cladode</tissue>
    </source>
</reference>
<protein>
    <submittedName>
        <fullName evidence="1">Uncharacterized protein</fullName>
    </submittedName>
</protein>
<organism evidence="1">
    <name type="scientific">Opuntia streptacantha</name>
    <name type="common">Prickly pear cactus</name>
    <name type="synonym">Opuntia cardona</name>
    <dbReference type="NCBI Taxonomy" id="393608"/>
    <lineage>
        <taxon>Eukaryota</taxon>
        <taxon>Viridiplantae</taxon>
        <taxon>Streptophyta</taxon>
        <taxon>Embryophyta</taxon>
        <taxon>Tracheophyta</taxon>
        <taxon>Spermatophyta</taxon>
        <taxon>Magnoliopsida</taxon>
        <taxon>eudicotyledons</taxon>
        <taxon>Gunneridae</taxon>
        <taxon>Pentapetalae</taxon>
        <taxon>Caryophyllales</taxon>
        <taxon>Cactineae</taxon>
        <taxon>Cactaceae</taxon>
        <taxon>Opuntioideae</taxon>
        <taxon>Opuntia</taxon>
    </lineage>
</organism>
<evidence type="ECO:0000313" key="1">
    <source>
        <dbReference type="EMBL" id="MBA4632815.1"/>
    </source>
</evidence>